<dbReference type="InterPro" id="IPR036866">
    <property type="entry name" value="RibonucZ/Hydroxyglut_hydro"/>
</dbReference>
<gene>
    <name evidence="6" type="ORF">US68_C0011G0018</name>
</gene>
<accession>A0A0G0LAP1</accession>
<keyword evidence="4" id="KW-0862">Zinc</keyword>
<dbReference type="AlphaFoldDB" id="A0A0G0LAP1"/>
<name>A0A0G0LAP1_9BACT</name>
<evidence type="ECO:0000259" key="5">
    <source>
        <dbReference type="SMART" id="SM00849"/>
    </source>
</evidence>
<dbReference type="EMBL" id="LBTX01000011">
    <property type="protein sequence ID" value="KKQ49711.1"/>
    <property type="molecule type" value="Genomic_DNA"/>
</dbReference>
<dbReference type="GO" id="GO:0046872">
    <property type="term" value="F:metal ion binding"/>
    <property type="evidence" value="ECO:0007669"/>
    <property type="project" value="UniProtKB-KW"/>
</dbReference>
<evidence type="ECO:0000313" key="6">
    <source>
        <dbReference type="EMBL" id="KKQ49711.1"/>
    </source>
</evidence>
<comment type="caution">
    <text evidence="6">The sequence shown here is derived from an EMBL/GenBank/DDBJ whole genome shotgun (WGS) entry which is preliminary data.</text>
</comment>
<comment type="cofactor">
    <cofactor evidence="1">
        <name>Zn(2+)</name>
        <dbReference type="ChEBI" id="CHEBI:29105"/>
    </cofactor>
</comment>
<dbReference type="SUPFAM" id="SSF56281">
    <property type="entry name" value="Metallo-hydrolase/oxidoreductase"/>
    <property type="match status" value="1"/>
</dbReference>
<keyword evidence="2" id="KW-0479">Metal-binding</keyword>
<dbReference type="PANTHER" id="PTHR46233:SF3">
    <property type="entry name" value="HYDROXYACYLGLUTATHIONE HYDROLASE GLOC"/>
    <property type="match status" value="1"/>
</dbReference>
<keyword evidence="3" id="KW-0378">Hydrolase</keyword>
<evidence type="ECO:0000256" key="4">
    <source>
        <dbReference type="ARBA" id="ARBA00022833"/>
    </source>
</evidence>
<organism evidence="6 7">
    <name type="scientific">Candidatus Shapirobacteria bacterium GW2011_GWE1_38_10</name>
    <dbReference type="NCBI Taxonomy" id="1618488"/>
    <lineage>
        <taxon>Bacteria</taxon>
        <taxon>Candidatus Shapironibacteriota</taxon>
    </lineage>
</organism>
<proteinExistence type="predicted"/>
<evidence type="ECO:0000313" key="7">
    <source>
        <dbReference type="Proteomes" id="UP000034231"/>
    </source>
</evidence>
<dbReference type="Gene3D" id="3.60.15.10">
    <property type="entry name" value="Ribonuclease Z/Hydroxyacylglutathione hydrolase-like"/>
    <property type="match status" value="1"/>
</dbReference>
<dbReference type="InterPro" id="IPR051453">
    <property type="entry name" value="MBL_Glyoxalase_II"/>
</dbReference>
<evidence type="ECO:0000256" key="3">
    <source>
        <dbReference type="ARBA" id="ARBA00022801"/>
    </source>
</evidence>
<dbReference type="SMART" id="SM00849">
    <property type="entry name" value="Lactamase_B"/>
    <property type="match status" value="1"/>
</dbReference>
<dbReference type="GO" id="GO:0016787">
    <property type="term" value="F:hydrolase activity"/>
    <property type="evidence" value="ECO:0007669"/>
    <property type="project" value="UniProtKB-KW"/>
</dbReference>
<evidence type="ECO:0000256" key="1">
    <source>
        <dbReference type="ARBA" id="ARBA00001947"/>
    </source>
</evidence>
<feature type="domain" description="Metallo-beta-lactamase" evidence="5">
    <location>
        <begin position="13"/>
        <end position="193"/>
    </location>
</feature>
<dbReference type="CDD" id="cd06262">
    <property type="entry name" value="metallo-hydrolase-like_MBL-fold"/>
    <property type="match status" value="1"/>
</dbReference>
<protein>
    <submittedName>
        <fullName evidence="6">Metallo-beta-lactamase family protein</fullName>
    </submittedName>
</protein>
<dbReference type="Pfam" id="PF00753">
    <property type="entry name" value="Lactamase_B"/>
    <property type="match status" value="1"/>
</dbReference>
<sequence length="209" mass="23606">MFKYEVLVLGELQTNCYLLWDEESKEAVVIDAADDGVAISEEIERLQLKLKYILATHGHFDHNLGVLDLKLIYNIPYAASQKDLFLLKRQQETAKHFLKMEIKVPNLKKIDVDLDQRDEIEVGGKKIKIIKTPGHTPGGLAFLADNLLFSGDIIFAEGMRGQTSYGYSSSKEIYESIDKVLCLPEYTEILPGHGEETTVGEAREFVKKT</sequence>
<reference evidence="6 7" key="1">
    <citation type="journal article" date="2015" name="Nature">
        <title>rRNA introns, odd ribosomes, and small enigmatic genomes across a large radiation of phyla.</title>
        <authorList>
            <person name="Brown C.T."/>
            <person name="Hug L.A."/>
            <person name="Thomas B.C."/>
            <person name="Sharon I."/>
            <person name="Castelle C.J."/>
            <person name="Singh A."/>
            <person name="Wilkins M.J."/>
            <person name="Williams K.H."/>
            <person name="Banfield J.F."/>
        </authorList>
    </citation>
    <scope>NUCLEOTIDE SEQUENCE [LARGE SCALE GENOMIC DNA]</scope>
</reference>
<dbReference type="Proteomes" id="UP000034231">
    <property type="component" value="Unassembled WGS sequence"/>
</dbReference>
<evidence type="ECO:0000256" key="2">
    <source>
        <dbReference type="ARBA" id="ARBA00022723"/>
    </source>
</evidence>
<dbReference type="PANTHER" id="PTHR46233">
    <property type="entry name" value="HYDROXYACYLGLUTATHIONE HYDROLASE GLOC"/>
    <property type="match status" value="1"/>
</dbReference>
<dbReference type="InterPro" id="IPR001279">
    <property type="entry name" value="Metallo-B-lactamas"/>
</dbReference>